<comment type="caution">
    <text evidence="1">The sequence shown here is derived from an EMBL/GenBank/DDBJ whole genome shotgun (WGS) entry which is preliminary data.</text>
</comment>
<gene>
    <name evidence="1" type="ORF">GCM10010967_12130</name>
</gene>
<sequence length="110" mass="12679">MAVKQVIKRKVAMAWLRADDSRGQPSIHSVKYRKLDHTIGYKARVSKSFRHLPGASKFKGDLKEAHEFLFVNHDEPSDSKKHFRIKIDLLIEVDGHIIDHTNGEYATTRI</sequence>
<accession>A0ABQ2HJP5</accession>
<proteinExistence type="predicted"/>
<keyword evidence="2" id="KW-1185">Reference proteome</keyword>
<dbReference type="RefSeq" id="WP_188982569.1">
    <property type="nucleotide sequence ID" value="NZ_BMLI01000001.1"/>
</dbReference>
<organism evidence="1 2">
    <name type="scientific">Dyadobacter beijingensis</name>
    <dbReference type="NCBI Taxonomy" id="365489"/>
    <lineage>
        <taxon>Bacteria</taxon>
        <taxon>Pseudomonadati</taxon>
        <taxon>Bacteroidota</taxon>
        <taxon>Cytophagia</taxon>
        <taxon>Cytophagales</taxon>
        <taxon>Spirosomataceae</taxon>
        <taxon>Dyadobacter</taxon>
    </lineage>
</organism>
<reference evidence="2" key="1">
    <citation type="journal article" date="2019" name="Int. J. Syst. Evol. Microbiol.">
        <title>The Global Catalogue of Microorganisms (GCM) 10K type strain sequencing project: providing services to taxonomists for standard genome sequencing and annotation.</title>
        <authorList>
            <consortium name="The Broad Institute Genomics Platform"/>
            <consortium name="The Broad Institute Genome Sequencing Center for Infectious Disease"/>
            <person name="Wu L."/>
            <person name="Ma J."/>
        </authorList>
    </citation>
    <scope>NUCLEOTIDE SEQUENCE [LARGE SCALE GENOMIC DNA]</scope>
    <source>
        <strain evidence="2">CGMCC 1.6375</strain>
    </source>
</reference>
<name>A0ABQ2HJP5_9BACT</name>
<dbReference type="Proteomes" id="UP000632339">
    <property type="component" value="Unassembled WGS sequence"/>
</dbReference>
<protein>
    <submittedName>
        <fullName evidence="1">Uncharacterized protein</fullName>
    </submittedName>
</protein>
<evidence type="ECO:0000313" key="1">
    <source>
        <dbReference type="EMBL" id="GGM81954.1"/>
    </source>
</evidence>
<dbReference type="EMBL" id="BMLI01000001">
    <property type="protein sequence ID" value="GGM81954.1"/>
    <property type="molecule type" value="Genomic_DNA"/>
</dbReference>
<evidence type="ECO:0000313" key="2">
    <source>
        <dbReference type="Proteomes" id="UP000632339"/>
    </source>
</evidence>